<dbReference type="KEGG" id="aaut:ACETAC_06875"/>
<comment type="function">
    <text evidence="5">An accessory protein needed during the final step in the assembly of 30S ribosomal subunit, possibly for assembly of the head region. Essential for efficient processing of 16S rRNA. May be needed both before and after RbfA during the maturation of 16S rRNA. It has affinity for free ribosomal 30S subunits but not for 70S ribosomes.</text>
</comment>
<evidence type="ECO:0000256" key="5">
    <source>
        <dbReference type="HAMAP-Rule" id="MF_00014"/>
    </source>
</evidence>
<dbReference type="PANTHER" id="PTHR33692:SF1">
    <property type="entry name" value="RIBOSOME MATURATION FACTOR RIMM"/>
    <property type="match status" value="1"/>
</dbReference>
<dbReference type="SUPFAM" id="SSF50447">
    <property type="entry name" value="Translation proteins"/>
    <property type="match status" value="1"/>
</dbReference>
<evidence type="ECO:0000256" key="2">
    <source>
        <dbReference type="ARBA" id="ARBA00022517"/>
    </source>
</evidence>
<dbReference type="RefSeq" id="WP_284679311.1">
    <property type="nucleotide sequence ID" value="NZ_CP060096.1"/>
</dbReference>
<dbReference type="AlphaFoldDB" id="A0A975G901"/>
<dbReference type="InterPro" id="IPR036976">
    <property type="entry name" value="RimM_N_sf"/>
</dbReference>
<keyword evidence="2 5" id="KW-0690">Ribosome biogenesis</keyword>
<feature type="domain" description="RimM N-terminal" evidence="6">
    <location>
        <begin position="6"/>
        <end position="87"/>
    </location>
</feature>
<feature type="domain" description="Ribosome maturation factor RimM PRC barrel" evidence="7">
    <location>
        <begin position="100"/>
        <end position="165"/>
    </location>
</feature>
<dbReference type="InterPro" id="IPR011961">
    <property type="entry name" value="RimM"/>
</dbReference>
<evidence type="ECO:0000313" key="9">
    <source>
        <dbReference type="Proteomes" id="UP000671913"/>
    </source>
</evidence>
<comment type="subunit">
    <text evidence="5">Binds ribosomal protein uS19.</text>
</comment>
<dbReference type="Pfam" id="PF24986">
    <property type="entry name" value="PRC_RimM"/>
    <property type="match status" value="1"/>
</dbReference>
<dbReference type="Pfam" id="PF01782">
    <property type="entry name" value="RimM"/>
    <property type="match status" value="1"/>
</dbReference>
<dbReference type="GO" id="GO:0005737">
    <property type="term" value="C:cytoplasm"/>
    <property type="evidence" value="ECO:0007669"/>
    <property type="project" value="UniProtKB-SubCell"/>
</dbReference>
<dbReference type="GO" id="GO:0005840">
    <property type="term" value="C:ribosome"/>
    <property type="evidence" value="ECO:0007669"/>
    <property type="project" value="InterPro"/>
</dbReference>
<evidence type="ECO:0000259" key="7">
    <source>
        <dbReference type="Pfam" id="PF24986"/>
    </source>
</evidence>
<dbReference type="GO" id="GO:0042274">
    <property type="term" value="P:ribosomal small subunit biogenesis"/>
    <property type="evidence" value="ECO:0007669"/>
    <property type="project" value="UniProtKB-UniRule"/>
</dbReference>
<dbReference type="NCBIfam" id="TIGR02273">
    <property type="entry name" value="16S_RimM"/>
    <property type="match status" value="1"/>
</dbReference>
<keyword evidence="1 5" id="KW-0963">Cytoplasm</keyword>
<sequence>MNELLTIGEITSAYGINGEIKVLPLTNAPERFYDLSFVYISNNQCITKHCIENIRLLKNSVIIKFKNINNRNDAEKLRGCLIKIDEKDAIALKKDEYFIKDLINMDVYLEDGNFFGKIIEVIQTGANDVYVVKTNDRSILLPAIKQVIKKVNVDENKMIIHLLEGL</sequence>
<evidence type="ECO:0000256" key="4">
    <source>
        <dbReference type="ARBA" id="ARBA00023186"/>
    </source>
</evidence>
<name>A0A975G901_9THEO</name>
<dbReference type="GO" id="GO:0043022">
    <property type="term" value="F:ribosome binding"/>
    <property type="evidence" value="ECO:0007669"/>
    <property type="project" value="InterPro"/>
</dbReference>
<evidence type="ECO:0000259" key="6">
    <source>
        <dbReference type="Pfam" id="PF01782"/>
    </source>
</evidence>
<comment type="similarity">
    <text evidence="5">Belongs to the RimM family.</text>
</comment>
<organism evidence="8 9">
    <name type="scientific">Aceticella autotrophica</name>
    <dbReference type="NCBI Taxonomy" id="2755338"/>
    <lineage>
        <taxon>Bacteria</taxon>
        <taxon>Bacillati</taxon>
        <taxon>Bacillota</taxon>
        <taxon>Clostridia</taxon>
        <taxon>Thermoanaerobacterales</taxon>
        <taxon>Thermoanaerobacteraceae</taxon>
        <taxon>Aceticella</taxon>
    </lineage>
</organism>
<dbReference type="Proteomes" id="UP000671913">
    <property type="component" value="Chromosome"/>
</dbReference>
<accession>A0A975G901</accession>
<keyword evidence="4 5" id="KW-0143">Chaperone</keyword>
<proteinExistence type="inferred from homology"/>
<comment type="subcellular location">
    <subcellularLocation>
        <location evidence="5">Cytoplasm</location>
    </subcellularLocation>
</comment>
<dbReference type="InterPro" id="IPR009000">
    <property type="entry name" value="Transl_B-barrel_sf"/>
</dbReference>
<evidence type="ECO:0000256" key="1">
    <source>
        <dbReference type="ARBA" id="ARBA00022490"/>
    </source>
</evidence>
<dbReference type="PANTHER" id="PTHR33692">
    <property type="entry name" value="RIBOSOME MATURATION FACTOR RIMM"/>
    <property type="match status" value="1"/>
</dbReference>
<dbReference type="GO" id="GO:0006364">
    <property type="term" value="P:rRNA processing"/>
    <property type="evidence" value="ECO:0007669"/>
    <property type="project" value="UniProtKB-UniRule"/>
</dbReference>
<evidence type="ECO:0000313" key="8">
    <source>
        <dbReference type="EMBL" id="QSZ26633.1"/>
    </source>
</evidence>
<dbReference type="HAMAP" id="MF_00014">
    <property type="entry name" value="Ribosome_mat_RimM"/>
    <property type="match status" value="1"/>
</dbReference>
<dbReference type="SUPFAM" id="SSF50346">
    <property type="entry name" value="PRC-barrel domain"/>
    <property type="match status" value="1"/>
</dbReference>
<dbReference type="InterPro" id="IPR056792">
    <property type="entry name" value="PRC_RimM"/>
</dbReference>
<dbReference type="EMBL" id="CP060096">
    <property type="protein sequence ID" value="QSZ26633.1"/>
    <property type="molecule type" value="Genomic_DNA"/>
</dbReference>
<keyword evidence="3 5" id="KW-0698">rRNA processing</keyword>
<gene>
    <name evidence="5 8" type="primary">rimM</name>
    <name evidence="8" type="ORF">ACETAC_06875</name>
</gene>
<protein>
    <recommendedName>
        <fullName evidence="5">Ribosome maturation factor RimM</fullName>
    </recommendedName>
</protein>
<dbReference type="InterPro" id="IPR011033">
    <property type="entry name" value="PRC_barrel-like_sf"/>
</dbReference>
<comment type="domain">
    <text evidence="5">The PRC barrel domain binds ribosomal protein uS19.</text>
</comment>
<reference evidence="8" key="1">
    <citation type="submission" date="2020-08" db="EMBL/GenBank/DDBJ databases">
        <title>Genomic insights into the carbon and energy metabolism of the first obligate autotrophic acetogenic bacterium Aceticella autotrophica gen. nov., sp. nov.</title>
        <authorList>
            <person name="Toshchakov S.V."/>
            <person name="Elcheninov A.G."/>
            <person name="Kublanov I.V."/>
            <person name="Frolov E.N."/>
            <person name="Lebedinsky A.V."/>
        </authorList>
    </citation>
    <scope>NUCLEOTIDE SEQUENCE</scope>
    <source>
        <strain evidence="8">3443-3Ac</strain>
    </source>
</reference>
<dbReference type="InterPro" id="IPR002676">
    <property type="entry name" value="RimM_N"/>
</dbReference>
<dbReference type="Gene3D" id="2.40.30.60">
    <property type="entry name" value="RimM"/>
    <property type="match status" value="1"/>
</dbReference>
<dbReference type="Gene3D" id="2.30.30.240">
    <property type="entry name" value="PRC-barrel domain"/>
    <property type="match status" value="1"/>
</dbReference>
<keyword evidence="9" id="KW-1185">Reference proteome</keyword>
<evidence type="ECO:0000256" key="3">
    <source>
        <dbReference type="ARBA" id="ARBA00022552"/>
    </source>
</evidence>